<dbReference type="InterPro" id="IPR005474">
    <property type="entry name" value="Transketolase_N"/>
</dbReference>
<comment type="similarity">
    <text evidence="2">Belongs to the transketolase family.</text>
</comment>
<dbReference type="InParanoid" id="Q02BA9"/>
<evidence type="ECO:0000259" key="4">
    <source>
        <dbReference type="Pfam" id="PF00456"/>
    </source>
</evidence>
<sequence length="255" mass="28100">MRPLLKRARKRLLQMHFESHVGHIGGNLSALDAMMVLYHQVLRDDDVFILSKGHAAGALYVTLWTAGKLTEDDLRTFHGEGTLLSAHPAPGWSRDIPFATGSLGHGLPDAAGIALGHRFRGRSGRVFCLTSDAEWQEGSNWEALIFARHHQLQNLIIVIDENRLQGFGTTRGVASMDPIGEKLSGFGLNTTHADGHDVEALRCAFSEAAGEGPRIVILKTTKGHGVSFMENRMEWHYLPIDADQYRMALAEVDAE</sequence>
<accession>Q02BA9</accession>
<dbReference type="InterPro" id="IPR029061">
    <property type="entry name" value="THDP-binding"/>
</dbReference>
<dbReference type="STRING" id="234267.Acid_0656"/>
<dbReference type="Pfam" id="PF00456">
    <property type="entry name" value="Transketolase_N"/>
    <property type="match status" value="1"/>
</dbReference>
<dbReference type="CDD" id="cd02012">
    <property type="entry name" value="TPP_TK"/>
    <property type="match status" value="1"/>
</dbReference>
<evidence type="ECO:0000256" key="3">
    <source>
        <dbReference type="ARBA" id="ARBA00023052"/>
    </source>
</evidence>
<dbReference type="OrthoDB" id="8732661at2"/>
<reference evidence="5" key="1">
    <citation type="submission" date="2006-10" db="EMBL/GenBank/DDBJ databases">
        <title>Complete sequence of Solibacter usitatus Ellin6076.</title>
        <authorList>
            <consortium name="US DOE Joint Genome Institute"/>
            <person name="Copeland A."/>
            <person name="Lucas S."/>
            <person name="Lapidus A."/>
            <person name="Barry K."/>
            <person name="Detter J.C."/>
            <person name="Glavina del Rio T."/>
            <person name="Hammon N."/>
            <person name="Israni S."/>
            <person name="Dalin E."/>
            <person name="Tice H."/>
            <person name="Pitluck S."/>
            <person name="Thompson L.S."/>
            <person name="Brettin T."/>
            <person name="Bruce D."/>
            <person name="Han C."/>
            <person name="Tapia R."/>
            <person name="Gilna P."/>
            <person name="Schmutz J."/>
            <person name="Larimer F."/>
            <person name="Land M."/>
            <person name="Hauser L."/>
            <person name="Kyrpides N."/>
            <person name="Mikhailova N."/>
            <person name="Janssen P.H."/>
            <person name="Kuske C.R."/>
            <person name="Richardson P."/>
        </authorList>
    </citation>
    <scope>NUCLEOTIDE SEQUENCE</scope>
    <source>
        <strain evidence="5">Ellin6076</strain>
    </source>
</reference>
<organism evidence="5">
    <name type="scientific">Solibacter usitatus (strain Ellin6076)</name>
    <dbReference type="NCBI Taxonomy" id="234267"/>
    <lineage>
        <taxon>Bacteria</taxon>
        <taxon>Pseudomonadati</taxon>
        <taxon>Acidobacteriota</taxon>
        <taxon>Terriglobia</taxon>
        <taxon>Bryobacterales</taxon>
        <taxon>Solibacteraceae</taxon>
        <taxon>Candidatus Solibacter</taxon>
    </lineage>
</organism>
<dbReference type="eggNOG" id="COG3959">
    <property type="taxonomic scope" value="Bacteria"/>
</dbReference>
<evidence type="ECO:0000313" key="5">
    <source>
        <dbReference type="EMBL" id="ABJ81657.1"/>
    </source>
</evidence>
<evidence type="ECO:0000256" key="1">
    <source>
        <dbReference type="ARBA" id="ARBA00001964"/>
    </source>
</evidence>
<dbReference type="AlphaFoldDB" id="Q02BA9"/>
<protein>
    <submittedName>
        <fullName evidence="5">Transketolase domain protein</fullName>
    </submittedName>
</protein>
<dbReference type="KEGG" id="sus:Acid_0656"/>
<feature type="domain" description="Transketolase N-terminal" evidence="4">
    <location>
        <begin position="20"/>
        <end position="246"/>
    </location>
</feature>
<dbReference type="SUPFAM" id="SSF52518">
    <property type="entry name" value="Thiamin diphosphate-binding fold (THDP-binding)"/>
    <property type="match status" value="1"/>
</dbReference>
<comment type="cofactor">
    <cofactor evidence="1">
        <name>thiamine diphosphate</name>
        <dbReference type="ChEBI" id="CHEBI:58937"/>
    </cofactor>
</comment>
<dbReference type="HOGENOM" id="CLU_009227_4_1_0"/>
<dbReference type="Gene3D" id="3.40.50.970">
    <property type="match status" value="1"/>
</dbReference>
<evidence type="ECO:0000256" key="2">
    <source>
        <dbReference type="ARBA" id="ARBA00007131"/>
    </source>
</evidence>
<dbReference type="EMBL" id="CP000473">
    <property type="protein sequence ID" value="ABJ81657.1"/>
    <property type="molecule type" value="Genomic_DNA"/>
</dbReference>
<name>Q02BA9_SOLUE</name>
<gene>
    <name evidence="5" type="ordered locus">Acid_0656</name>
</gene>
<proteinExistence type="inferred from homology"/>
<dbReference type="PANTHER" id="PTHR47514">
    <property type="entry name" value="TRANSKETOLASE N-TERMINAL SECTION-RELATED"/>
    <property type="match status" value="1"/>
</dbReference>
<dbReference type="PANTHER" id="PTHR47514:SF1">
    <property type="entry name" value="TRANSKETOLASE N-TERMINAL SECTION-RELATED"/>
    <property type="match status" value="1"/>
</dbReference>
<keyword evidence="3" id="KW-0786">Thiamine pyrophosphate</keyword>